<name>A0A1G7ZBK5_PSEOR</name>
<proteinExistence type="predicted"/>
<evidence type="ECO:0000313" key="2">
    <source>
        <dbReference type="EMBL" id="SDH05995.1"/>
    </source>
</evidence>
<reference evidence="2 3" key="1">
    <citation type="submission" date="2016-10" db="EMBL/GenBank/DDBJ databases">
        <authorList>
            <person name="de Groot N.N."/>
        </authorList>
    </citation>
    <scope>NUCLEOTIDE SEQUENCE [LARGE SCALE GENOMIC DNA]</scope>
    <source>
        <strain evidence="2 3">CGMCC 4.3143</strain>
    </source>
</reference>
<keyword evidence="1" id="KW-0812">Transmembrane</keyword>
<feature type="transmembrane region" description="Helical" evidence="1">
    <location>
        <begin position="6"/>
        <end position="28"/>
    </location>
</feature>
<keyword evidence="1" id="KW-1133">Transmembrane helix</keyword>
<keyword evidence="1" id="KW-0472">Membrane</keyword>
<dbReference type="Proteomes" id="UP000198967">
    <property type="component" value="Unassembled WGS sequence"/>
</dbReference>
<sequence>MSYVSSIAVGGGVLLGILAVLIGLADGFSQRSAWNRIAAERKALDEREQALDERSESLADEARELWSWEGQLIAAAEHGGCAACELRRRRGERPTDD</sequence>
<gene>
    <name evidence="2" type="ORF">SAMN05216377_11888</name>
</gene>
<evidence type="ECO:0000313" key="3">
    <source>
        <dbReference type="Proteomes" id="UP000198967"/>
    </source>
</evidence>
<evidence type="ECO:0000256" key="1">
    <source>
        <dbReference type="SAM" id="Phobius"/>
    </source>
</evidence>
<dbReference type="AlphaFoldDB" id="A0A1G7ZBK5"/>
<dbReference type="EMBL" id="FNBE01000018">
    <property type="protein sequence ID" value="SDH05995.1"/>
    <property type="molecule type" value="Genomic_DNA"/>
</dbReference>
<dbReference type="RefSeq" id="WP_143030197.1">
    <property type="nucleotide sequence ID" value="NZ_FNBE01000018.1"/>
</dbReference>
<dbReference type="STRING" id="366584.SAMN05216377_11888"/>
<protein>
    <submittedName>
        <fullName evidence="2">Uncharacterized protein</fullName>
    </submittedName>
</protein>
<accession>A0A1G7ZBK5</accession>
<keyword evidence="3" id="KW-1185">Reference proteome</keyword>
<organism evidence="2 3">
    <name type="scientific">Pseudonocardia oroxyli</name>
    <dbReference type="NCBI Taxonomy" id="366584"/>
    <lineage>
        <taxon>Bacteria</taxon>
        <taxon>Bacillati</taxon>
        <taxon>Actinomycetota</taxon>
        <taxon>Actinomycetes</taxon>
        <taxon>Pseudonocardiales</taxon>
        <taxon>Pseudonocardiaceae</taxon>
        <taxon>Pseudonocardia</taxon>
    </lineage>
</organism>